<organism evidence="2 3">
    <name type="scientific">Nicotiana attenuata</name>
    <name type="common">Coyote tobacco</name>
    <dbReference type="NCBI Taxonomy" id="49451"/>
    <lineage>
        <taxon>Eukaryota</taxon>
        <taxon>Viridiplantae</taxon>
        <taxon>Streptophyta</taxon>
        <taxon>Embryophyta</taxon>
        <taxon>Tracheophyta</taxon>
        <taxon>Spermatophyta</taxon>
        <taxon>Magnoliopsida</taxon>
        <taxon>eudicotyledons</taxon>
        <taxon>Gunneridae</taxon>
        <taxon>Pentapetalae</taxon>
        <taxon>asterids</taxon>
        <taxon>lamiids</taxon>
        <taxon>Solanales</taxon>
        <taxon>Solanaceae</taxon>
        <taxon>Nicotianoideae</taxon>
        <taxon>Nicotianeae</taxon>
        <taxon>Nicotiana</taxon>
    </lineage>
</organism>
<dbReference type="Gramene" id="OIT30715">
    <property type="protein sequence ID" value="OIT30715"/>
    <property type="gene ID" value="A4A49_12350"/>
</dbReference>
<reference evidence="2" key="1">
    <citation type="submission" date="2016-11" db="EMBL/GenBank/DDBJ databases">
        <title>The genome of Nicotiana attenuata.</title>
        <authorList>
            <person name="Xu S."/>
            <person name="Brockmoeller T."/>
            <person name="Gaquerel E."/>
            <person name="Navarro A."/>
            <person name="Kuhl H."/>
            <person name="Gase K."/>
            <person name="Ling Z."/>
            <person name="Zhou W."/>
            <person name="Kreitzer C."/>
            <person name="Stanke M."/>
            <person name="Tang H."/>
            <person name="Lyons E."/>
            <person name="Pandey P."/>
            <person name="Pandey S.P."/>
            <person name="Timmermann B."/>
            <person name="Baldwin I.T."/>
        </authorList>
    </citation>
    <scope>NUCLEOTIDE SEQUENCE [LARGE SCALE GENOMIC DNA]</scope>
    <source>
        <strain evidence="2">UT</strain>
    </source>
</reference>
<proteinExistence type="predicted"/>
<feature type="region of interest" description="Disordered" evidence="1">
    <location>
        <begin position="23"/>
        <end position="46"/>
    </location>
</feature>
<name>A0A314KNG9_NICAT</name>
<keyword evidence="3" id="KW-1185">Reference proteome</keyword>
<dbReference type="Proteomes" id="UP000187609">
    <property type="component" value="Unassembled WGS sequence"/>
</dbReference>
<evidence type="ECO:0000256" key="1">
    <source>
        <dbReference type="SAM" id="MobiDB-lite"/>
    </source>
</evidence>
<dbReference type="EMBL" id="MJEQ01001441">
    <property type="protein sequence ID" value="OIT30715.1"/>
    <property type="molecule type" value="Genomic_DNA"/>
</dbReference>
<dbReference type="AlphaFoldDB" id="A0A314KNG9"/>
<evidence type="ECO:0000313" key="2">
    <source>
        <dbReference type="EMBL" id="OIT30715.1"/>
    </source>
</evidence>
<evidence type="ECO:0000313" key="3">
    <source>
        <dbReference type="Proteomes" id="UP000187609"/>
    </source>
</evidence>
<protein>
    <submittedName>
        <fullName evidence="2">Uncharacterized protein</fullName>
    </submittedName>
</protein>
<accession>A0A314KNG9</accession>
<sequence length="91" mass="9929">MNINTHIYPEYVVSFRMSSGAQGAPIREESRLDVSGVTSQGSEEQLDLNKLPSELVNRDYVEGKVATMTLRVQFPLLHQCGATQSASVGTS</sequence>
<gene>
    <name evidence="2" type="ORF">A4A49_12350</name>
</gene>
<comment type="caution">
    <text evidence="2">The sequence shown here is derived from an EMBL/GenBank/DDBJ whole genome shotgun (WGS) entry which is preliminary data.</text>
</comment>